<dbReference type="Pfam" id="PF20152">
    <property type="entry name" value="DUF6534"/>
    <property type="match status" value="1"/>
</dbReference>
<evidence type="ECO:0000256" key="1">
    <source>
        <dbReference type="SAM" id="Phobius"/>
    </source>
</evidence>
<keyword evidence="1" id="KW-0812">Transmembrane</keyword>
<dbReference type="OrthoDB" id="3203775at2759"/>
<dbReference type="Proteomes" id="UP000623467">
    <property type="component" value="Unassembled WGS sequence"/>
</dbReference>
<dbReference type="PANTHER" id="PTHR40465:SF1">
    <property type="entry name" value="DUF6534 DOMAIN-CONTAINING PROTEIN"/>
    <property type="match status" value="1"/>
</dbReference>
<proteinExistence type="predicted"/>
<feature type="transmembrane region" description="Helical" evidence="1">
    <location>
        <begin position="144"/>
        <end position="165"/>
    </location>
</feature>
<gene>
    <name evidence="3" type="ORF">MSAN_01241000</name>
</gene>
<protein>
    <recommendedName>
        <fullName evidence="2">DUF6534 domain-containing protein</fullName>
    </recommendedName>
</protein>
<keyword evidence="1" id="KW-0472">Membrane</keyword>
<evidence type="ECO:0000313" key="4">
    <source>
        <dbReference type="Proteomes" id="UP000623467"/>
    </source>
</evidence>
<feature type="transmembrane region" description="Helical" evidence="1">
    <location>
        <begin position="185"/>
        <end position="208"/>
    </location>
</feature>
<dbReference type="PANTHER" id="PTHR40465">
    <property type="entry name" value="CHROMOSOME 1, WHOLE GENOME SHOTGUN SEQUENCE"/>
    <property type="match status" value="1"/>
</dbReference>
<accession>A0A8H6YG00</accession>
<comment type="caution">
    <text evidence="3">The sequence shown here is derived from an EMBL/GenBank/DDBJ whole genome shotgun (WGS) entry which is preliminary data.</text>
</comment>
<feature type="transmembrane region" description="Helical" evidence="1">
    <location>
        <begin position="73"/>
        <end position="94"/>
    </location>
</feature>
<name>A0A8H6YG00_9AGAR</name>
<feature type="transmembrane region" description="Helical" evidence="1">
    <location>
        <begin position="49"/>
        <end position="67"/>
    </location>
</feature>
<keyword evidence="1" id="KW-1133">Transmembrane helix</keyword>
<dbReference type="AlphaFoldDB" id="A0A8H6YG00"/>
<dbReference type="InterPro" id="IPR045339">
    <property type="entry name" value="DUF6534"/>
</dbReference>
<keyword evidence="4" id="KW-1185">Reference proteome</keyword>
<reference evidence="3" key="1">
    <citation type="submission" date="2020-05" db="EMBL/GenBank/DDBJ databases">
        <title>Mycena genomes resolve the evolution of fungal bioluminescence.</title>
        <authorList>
            <person name="Tsai I.J."/>
        </authorList>
    </citation>
    <scope>NUCLEOTIDE SEQUENCE</scope>
    <source>
        <strain evidence="3">160909Yilan</strain>
    </source>
</reference>
<feature type="transmembrane region" description="Helical" evidence="1">
    <location>
        <begin position="101"/>
        <end position="132"/>
    </location>
</feature>
<feature type="domain" description="DUF6534" evidence="2">
    <location>
        <begin position="150"/>
        <end position="237"/>
    </location>
</feature>
<evidence type="ECO:0000313" key="3">
    <source>
        <dbReference type="EMBL" id="KAF7359003.1"/>
    </source>
</evidence>
<evidence type="ECO:0000259" key="2">
    <source>
        <dbReference type="Pfam" id="PF20152"/>
    </source>
</evidence>
<sequence length="315" mass="34988">MSTTLPRLDAITGAPLIGTWASSLLYMAELHQAIYYFRSFRKENWKLRSYVTAAFTIDTISAVADYACVYLPVPLYVISTACVAFLVQSFLAWLHWRFAKNIIIVCFLAILILAAFIAGFSTGLIIILFPAFTDRNKIRLCGTVWIVTQVSADLIIAGALVGELLKAKPLFKGQRRVNNMLNHLVLHTIRTGAATALIAVLSLTTFLIDDETNVSVGILYPLGRVYVLSMLINLNTRIRDSDPPQNWTTSNGQWGTVRVAHGTTYNFTTVQFYPSEPHRSNSETTKSSVLLSTFQSIPETQPSEIEMVAADTKQV</sequence>
<organism evidence="3 4">
    <name type="scientific">Mycena sanguinolenta</name>
    <dbReference type="NCBI Taxonomy" id="230812"/>
    <lineage>
        <taxon>Eukaryota</taxon>
        <taxon>Fungi</taxon>
        <taxon>Dikarya</taxon>
        <taxon>Basidiomycota</taxon>
        <taxon>Agaricomycotina</taxon>
        <taxon>Agaricomycetes</taxon>
        <taxon>Agaricomycetidae</taxon>
        <taxon>Agaricales</taxon>
        <taxon>Marasmiineae</taxon>
        <taxon>Mycenaceae</taxon>
        <taxon>Mycena</taxon>
    </lineage>
</organism>
<feature type="transmembrane region" description="Helical" evidence="1">
    <location>
        <begin position="214"/>
        <end position="234"/>
    </location>
</feature>
<dbReference type="EMBL" id="JACAZH010000009">
    <property type="protein sequence ID" value="KAF7359003.1"/>
    <property type="molecule type" value="Genomic_DNA"/>
</dbReference>